<organism evidence="2 3">
    <name type="scientific">Chlorogloeopsis fritschii PCC 6912</name>
    <dbReference type="NCBI Taxonomy" id="211165"/>
    <lineage>
        <taxon>Bacteria</taxon>
        <taxon>Bacillati</taxon>
        <taxon>Cyanobacteriota</taxon>
        <taxon>Cyanophyceae</taxon>
        <taxon>Nostocales</taxon>
        <taxon>Chlorogloeopsidaceae</taxon>
        <taxon>Chlorogloeopsis</taxon>
    </lineage>
</organism>
<evidence type="ECO:0000313" key="2">
    <source>
        <dbReference type="EMBL" id="RUR83857.1"/>
    </source>
</evidence>
<comment type="caution">
    <text evidence="2">The sequence shown here is derived from an EMBL/GenBank/DDBJ whole genome shotgun (WGS) entry which is preliminary data.</text>
</comment>
<dbReference type="Proteomes" id="UP000268857">
    <property type="component" value="Unassembled WGS sequence"/>
</dbReference>
<evidence type="ECO:0000313" key="3">
    <source>
        <dbReference type="Proteomes" id="UP000268857"/>
    </source>
</evidence>
<feature type="region of interest" description="Disordered" evidence="1">
    <location>
        <begin position="2501"/>
        <end position="2535"/>
    </location>
</feature>
<evidence type="ECO:0000256" key="1">
    <source>
        <dbReference type="SAM" id="MobiDB-lite"/>
    </source>
</evidence>
<gene>
    <name evidence="2" type="ORF">PCC6912_21000</name>
</gene>
<dbReference type="STRING" id="211165.GCA_000317285_00127"/>
<keyword evidence="3" id="KW-1185">Reference proteome</keyword>
<dbReference type="InterPro" id="IPR024755">
    <property type="entry name" value="cpYpsA"/>
</dbReference>
<accession>A0A3S0Y476</accession>
<dbReference type="Gene3D" id="3.40.50.450">
    <property type="match status" value="1"/>
</dbReference>
<reference evidence="2 3" key="1">
    <citation type="journal article" date="2019" name="Genome Biol. Evol.">
        <title>Day and night: Metabolic profiles and evolutionary relationships of six axenic non-marine cyanobacteria.</title>
        <authorList>
            <person name="Will S.E."/>
            <person name="Henke P."/>
            <person name="Boedeker C."/>
            <person name="Huang S."/>
            <person name="Brinkmann H."/>
            <person name="Rohde M."/>
            <person name="Jarek M."/>
            <person name="Friedl T."/>
            <person name="Seufert S."/>
            <person name="Schumacher M."/>
            <person name="Overmann J."/>
            <person name="Neumann-Schaal M."/>
            <person name="Petersen J."/>
        </authorList>
    </citation>
    <scope>NUCLEOTIDE SEQUENCE [LARGE SCALE GENOMIC DNA]</scope>
    <source>
        <strain evidence="2 3">PCC 6912</strain>
    </source>
</reference>
<proteinExistence type="predicted"/>
<dbReference type="Pfam" id="PF12694">
    <property type="entry name" value="cpYpsA"/>
    <property type="match status" value="1"/>
</dbReference>
<name>A0A3S0Y476_CHLFR</name>
<dbReference type="EMBL" id="RSCJ01000006">
    <property type="protein sequence ID" value="RUR83857.1"/>
    <property type="molecule type" value="Genomic_DNA"/>
</dbReference>
<sequence>MGKLSYLGMVIEAKHFDTRLNQWIHTDNNPSNPDSLLKEELTNSLLEYFFPNVEFSFGHMDEKATADQLKNHPEGHKLLLSSKSRLLYAPEECLETISKLCPDSKDRGAYGSIFLGSCKNAIATELNVLVVDDTTGENGGIIDNNQAYHLTGDCYGQISTELYHQLTGHQEGNQYRVIQHRFGWTDKDGEDGKFRFGKGTVRPANLDQILNYQDPNNQAKVDLILPLSAFKGTDKDNPNGPSKPQIKPGLYRQKIWLGEKSQSELGKTAISQMIASFPNGLKDFAETVELEAAKLKEALADPRKIAQLYCEKYEKRKAFLEQQAAQLEEEATINPEVTEEFEKLQERLATDTSIYKLIKKDLEGSGQLLETEKIQRELARFVQGEWQDISVGKTLTFERAMVIPSKDLRDGEVCIPHYQDGEEVLNFRSPFLNSNGLCVSTNKIVEDIFGPDGKPLAGVIAVSDETSDRIYNRLNKQLLSILPKAQGKNVQLEGIENYLDKNIGKLETKDKIEFINRFNEYIKELQSAGYELQILPQESEQERQARDYDGDYIGFEQATKYPNLTAEALERNLPENAYEPTVKLKKQSFYQEDGSQPEFEEIAIHMSDGISVGIINNHLTSIEALESEITILKNFGSEKDQIEYVQQVAKHYEELFKTEAWAKSKGIKGKEVPDKYRGYMEEFIQTVRQEPLTQATALFAMGINTRMYREMIAAAAFQNQIAVDLFKSAKNPEIEIIRNNSRILHREVNYIRDKKKDFYLDSTIKPTGNSPVEILISKVNQYFEKAQLESRELAQFSNLFKGVEFTYEQRLQANLAKREFDREFNNATRYSQRKKVEKGPSASIDIGHGKKLDVTNLLRYDHPLIWNAQKIILKVSEIPAEKCSKDKPHRYRVYAQINDETENSKPKFRTLGTVFKEQEAKLQELGIIPNQEITSTKISFQPELSEGQIKLMYQKAYRIAEDFYNSIPDDQKLTMAAATWAVSTTREASNSKGQSEVEQEVERQKKVSNFVFATFIDEIIKQVDTLQFTEFTLTGYNRTSEIIKPENQGQLQEIRFNISEQVDNKGNTVIKDVIEIKNPETGDYETFANINTTDGKLPIGTTATGIIEKGEVYTATVTAKILGLPEVSFEAKELQKFQYKDQRFNGEQVNLTMVQGKLEREDYVITFQNGSKEEKLGTLSKESVKVGIEAGWLAEKPGQKGQQLKLKITSITTGKNAFAIGETPEGKLVRIEIDDKFKDKEFKSQELFINIKAYDKLCYYTAKIGDKSLGIIGQYSERVYKGKSKYNKTPSVPEQLIRAGIINENKVQTTIPVVITSNETTCKLTINPESVQYPKNWIKRYQLIEQQKEVSPVEQKNSQLFDKITERPTLMFQSQEDKLVGLVGLAVDSKKAEVTKEFIERVRIKYEQVPKLESRLETKKGMTVFMLDESTIPPEIKEQFIERVGGIKSNVTPPLSAPIIPEQTIYFSNPNQQYTLENNSQVTKEAIGLVVPVQDVNAVNYWLESKGANSNYIIEEDSSIAILILEKDTVSSELEENLKTLLGEAINIGEVDGFDQYEQLSNELNQKVEEQGSLLEISSTPQQSEYKQVLQSLPNRPKLLSQEEIPLPIAPAKPVGIEENNTQNLQLVVNKPFNNNLDNQATTSNIRNERNVIASASNPNSPLTQNTQTWTAQSIRQESIEGKVAAQRIVLPSTQEADHTKPIEIMGVIASEKVEQLRSHLETYIKPVLETDKSNYAPGRQVAWVGAKWDLKDKDFKSGVQDDKLMQLVKQVYPDADIVLVTYSEQPGAGINYHRDDSYAATEARSINIGNSEWGYRAAKEQMAWTREENKNATYQEFKLESGTVTRFNCKNEHAAINTEAKRWSINIWSIKNDLGRENSVRQKFENFLASNQPPRAVINSNDDLTIKSNEWTPGGEIKVERSYTDLKNATRNAPLPNTPKQPIVEELIAIGNQTAARAQNPQIPENPTISGKPVPMVYSLHTHGEPDKVPVNTTIDAMRGYGRVHTTRGVDYQKTYGIKEGDIAIALGKNGEQVAFRVGKQYEITPQMIQNPAYTKAWANWEKHSVKELTQTQASKSKIYGLFMEPLGDYVNDKIVPFPTVQKQTATPINVSPDSNDGLGAALANATALAKEQGKLQNDYQVSFNNNPEAAAGRYGVETHVQKPEGLAYTSAEHAFNHQKQLNPSADEYKLMVEVLQAKLEQHPRLIEAIAKRGGAEWLENCTAVATTGGFGAPTEWGWGETPLTGSAVPTTGGTPAMDCLTATHCLTSITSAQDKQWEGKGKESAFIRALSEAYANVIEKSNVQTATQSTQESIASTVTPKEIQPEVNKIAEPDKKPNTVISGGQTGADMGGLIGAALLGLPTGGTAAAGWVTENGANPNLQKYGLIEGEKGSTAVETYNKRTIENIRNSDGTAIFGNINSPGSKFTVKVAQDMGKPILHVTTETALNDKPTAARQLRDFVEKNNIQTLNIAGNRESKAPGLQAAVAEIVQIGLAYQKNQDNSQDVPTSPTPATSQSKTIAPGINLSSRSPDPLGGVLTSTTVKAKQIGTTDKEYPVSFRDNKAMPAGNYGPETYTESKLEGQPFLSAEQTFYAYKETLPLGEPRVQLMAEILQTRFEQYPELMEAVTQRGGVEWLKQCSYLVSSGTKNFWEGKGLESAYIRALTQGYTKALENINSQVVENQLAEAIQLTSNQAPQPTPKETEQTSFTLKNQTQSPQTLNAAIQQSLSLTPANSHTSSIDKTLNTIKQSTIQNLQNWYEAAKKLGRTEKYINRIQEVTNQYKTDSSFNLEKAFKAMSRDIRELQQINEITKLAQKVAKTLGQEDVNGIMSVKTESYKNYQIATKAQEQTYLIKDKDNNVLLYIRENKIQVNNLNEEVINDFRFMYFRIENSLQDVKKELIER</sequence>
<feature type="compositionally biased region" description="Polar residues" evidence="1">
    <location>
        <begin position="2501"/>
        <end position="2532"/>
    </location>
</feature>
<protein>
    <submittedName>
        <fullName evidence="2">Uncharacterized protein</fullName>
    </submittedName>
</protein>